<dbReference type="EC" id="2.3.2.26" evidence="4"/>
<dbReference type="CDD" id="cd00078">
    <property type="entry name" value="HECTc"/>
    <property type="match status" value="1"/>
</dbReference>
<comment type="similarity">
    <text evidence="3">Belongs to the misato family.</text>
</comment>
<dbReference type="PANTHER" id="PTHR45700">
    <property type="entry name" value="UBIQUITIN-PROTEIN LIGASE E3C"/>
    <property type="match status" value="1"/>
</dbReference>
<keyword evidence="5" id="KW-0808">Transferase</keyword>
<evidence type="ECO:0000313" key="11">
    <source>
        <dbReference type="EMBL" id="RTG88489.1"/>
    </source>
</evidence>
<evidence type="ECO:0000313" key="12">
    <source>
        <dbReference type="Proteomes" id="UP000290809"/>
    </source>
</evidence>
<dbReference type="SUPFAM" id="SSF52490">
    <property type="entry name" value="Tubulin nucleotide-binding domain-like"/>
    <property type="match status" value="1"/>
</dbReference>
<evidence type="ECO:0000256" key="1">
    <source>
        <dbReference type="ARBA" id="ARBA00000885"/>
    </source>
</evidence>
<sequence length="1354" mass="153202">MELPDILSGSILIVLSKSMHYLGTYVGSKKSNLCSWHPILGWFAQSLDNSLQSAMSFVTSQLRLLWNGRMVRLLFADLYAQAELNLPELSTSDGRSSSTGHHSTNTTCTSQHGPGAPSKAEKLAVLGLLPPISRMGGSRSAGSDIDGYGHRVRHGLSNFLRQISNSSAYRARFRNKKEITNNYIPNLSTGRSDSPGPSDLPKSLKAVCLSLGDLLPRMWRLISCCGSVRDWAHVIMNSQSVYHLEPHESHLMQIFASATSNLLSILDDAELFELKKSFTIDELCSMGSFFNHLIYESVIMVPDPNQLKLWSPSCKDDNKLNKTNESVAMHDKNNKSAIQSNSSSTVMPNLFTICLRLLSVIYERDSRHLFTPPDFWLISNLKVSAFLADLRKPKPHATFLLKHIPHIIPHKERVILFRDFVREDKASLGIHTRTNWLTDDGPVGAVITVHRNRIVEDGYQQLANLTSSQLRMKIRVQFVNEMGLDEVGIDLDGVFKEFLEETLRRVFDPSLNLFRVTNDQRLYPSPTSHLQESHLQLFEFLGKMLAKAVYECIVVDVPFANFFLTQLLGREKAGCYSFLDELATLDKELYKSLSYIKHYDGDVSDLEFTYSYAEDCLGQVIIHDLCPGGRQISVTNDVKISYVHSVAHFRMYKQIRAQTASFIRGFYSILNPDWLAMFSPSELQTLISGDSSSMDIDDLKQHTRYSGGFHSNHRVIRWLWDILRRDFDDRERSLFLKFVTSCSRPPLLGFANLEPPFCIRCVHYTNEDQDVGDTLGSVLKGFLGVVGRREEVSRLPTASTCFNLLKLPNYSSRSALKEKLRYAINSHAGFELSYFLPMESYKGEVITLQAGPLANRVCAHFWNLQEYGFFNKSRTNECEFPFTYKVLFDDSTREPKPHVLAIDIREVVDFGSELDPDLIPTPLDIPSWNSQVDKVVRCPSTSTKNNYHCNWTNCLSPLARRIWSRNDTVLKLPLSLQPTPDESSVNGNHQSDSVLSLSTFTEGQNVFRSGGKVADEFDDRIRRISERCSFPNSFQLVVDAEDGFTGIGSQLLENISEEFPKAFFFSVPVYNSSVVSRMDARLKKLTVVNQLCLLNILEYGDLLSHACWLPIDASQLYDHPHPCKKMSVLASVIDTVTTPSKLAIEYGGMSLDNFLSVTCFAQGRKMLTVQTGVNCNGMVDNHLSWYNLNPYYNQGKIIAGKNVPSEAVLCRQLMSRGIKHSTLLNDIWNMFSRTVDSHKTVNNSPIDIDIPYLCSLESIHSVYSLPNYPLQTGIIKQTMLSSLSTYCQQYTNTHMSCVVDVPSTNSYEAKMFEKLVKSLLLHKSHPLDNYMELETWNDFLESVQTRLVDSYLNE</sequence>
<dbReference type="Gene3D" id="3.90.1750.10">
    <property type="entry name" value="Hect, E3 ligase catalytic domains"/>
    <property type="match status" value="1"/>
</dbReference>
<feature type="active site" description="Glycyl thioester intermediate" evidence="8">
    <location>
        <position position="801"/>
    </location>
</feature>
<dbReference type="Gene3D" id="3.30.2160.10">
    <property type="entry name" value="Hect, E3 ligase catalytic domain"/>
    <property type="match status" value="1"/>
</dbReference>
<dbReference type="SMART" id="SM00119">
    <property type="entry name" value="HECTc"/>
    <property type="match status" value="1"/>
</dbReference>
<proteinExistence type="inferred from homology"/>
<dbReference type="Pfam" id="PF14881">
    <property type="entry name" value="Tubulin_3"/>
    <property type="match status" value="1"/>
</dbReference>
<evidence type="ECO:0000259" key="10">
    <source>
        <dbReference type="PROSITE" id="PS50237"/>
    </source>
</evidence>
<dbReference type="InterPro" id="IPR036525">
    <property type="entry name" value="Tubulin/FtsZ_GTPase_sf"/>
</dbReference>
<dbReference type="PANTHER" id="PTHR45700:SF3">
    <property type="entry name" value="UBIQUITIN-PROTEIN LIGASE E3B"/>
    <property type="match status" value="1"/>
</dbReference>
<keyword evidence="12" id="KW-1185">Reference proteome</keyword>
<evidence type="ECO:0000256" key="8">
    <source>
        <dbReference type="PROSITE-ProRule" id="PRU00104"/>
    </source>
</evidence>
<organism evidence="11 12">
    <name type="scientific">Schistosoma bovis</name>
    <name type="common">Blood fluke</name>
    <dbReference type="NCBI Taxonomy" id="6184"/>
    <lineage>
        <taxon>Eukaryota</taxon>
        <taxon>Metazoa</taxon>
        <taxon>Spiralia</taxon>
        <taxon>Lophotrochozoa</taxon>
        <taxon>Platyhelminthes</taxon>
        <taxon>Trematoda</taxon>
        <taxon>Digenea</taxon>
        <taxon>Strigeidida</taxon>
        <taxon>Schistosomatoidea</taxon>
        <taxon>Schistosomatidae</taxon>
        <taxon>Schistosoma</taxon>
    </lineage>
</organism>
<dbReference type="GO" id="GO:0006511">
    <property type="term" value="P:ubiquitin-dependent protein catabolic process"/>
    <property type="evidence" value="ECO:0007669"/>
    <property type="project" value="TreeGrafter"/>
</dbReference>
<comment type="catalytic activity">
    <reaction evidence="1">
        <text>S-ubiquitinyl-[E2 ubiquitin-conjugating enzyme]-L-cysteine + [acceptor protein]-L-lysine = [E2 ubiquitin-conjugating enzyme]-L-cysteine + N(6)-ubiquitinyl-[acceptor protein]-L-lysine.</text>
        <dbReference type="EC" id="2.3.2.26"/>
    </reaction>
</comment>
<dbReference type="FunFam" id="3.30.2160.10:FF:000002">
    <property type="entry name" value="Putative Ubiquitin-protein ligase E3C"/>
    <property type="match status" value="1"/>
</dbReference>
<feature type="region of interest" description="Disordered" evidence="9">
    <location>
        <begin position="90"/>
        <end position="118"/>
    </location>
</feature>
<evidence type="ECO:0000256" key="9">
    <source>
        <dbReference type="SAM" id="MobiDB-lite"/>
    </source>
</evidence>
<keyword evidence="6 8" id="KW-0833">Ubl conjugation pathway</keyword>
<evidence type="ECO:0000256" key="3">
    <source>
        <dbReference type="ARBA" id="ARBA00008507"/>
    </source>
</evidence>
<comment type="caution">
    <text evidence="11">The sequence shown here is derived from an EMBL/GenBank/DDBJ whole genome shotgun (WGS) entry which is preliminary data.</text>
</comment>
<dbReference type="InterPro" id="IPR035983">
    <property type="entry name" value="Hect_E3_ubiquitin_ligase"/>
</dbReference>
<dbReference type="Gene3D" id="3.40.50.1440">
    <property type="entry name" value="Tubulin/FtsZ, GTPase domain"/>
    <property type="match status" value="1"/>
</dbReference>
<dbReference type="FunFam" id="3.30.2410.10:FF:000011">
    <property type="entry name" value="Putative Ubiquitin-protein ligase E3C"/>
    <property type="match status" value="1"/>
</dbReference>
<dbReference type="InterPro" id="IPR029209">
    <property type="entry name" value="DML1/Misato_tubulin"/>
</dbReference>
<keyword evidence="7" id="KW-0496">Mitochondrion</keyword>
<reference evidence="11 12" key="1">
    <citation type="journal article" date="2019" name="PLoS Pathog.">
        <title>Genome sequence of the bovine parasite Schistosoma bovis Tanzania.</title>
        <authorList>
            <person name="Oey H."/>
            <person name="Zakrzewski M."/>
            <person name="Gobert G."/>
            <person name="Gravermann K."/>
            <person name="Stoye J."/>
            <person name="Jones M."/>
            <person name="Mcmanus D."/>
            <person name="Krause L."/>
        </authorList>
    </citation>
    <scope>NUCLEOTIDE SEQUENCE [LARGE SCALE GENOMIC DNA]</scope>
    <source>
        <strain evidence="11 12">TAN1997</strain>
    </source>
</reference>
<dbReference type="GO" id="GO:0061630">
    <property type="term" value="F:ubiquitin protein ligase activity"/>
    <property type="evidence" value="ECO:0007669"/>
    <property type="project" value="UniProtKB-EC"/>
</dbReference>
<dbReference type="STRING" id="6184.A0A430QLC6"/>
<keyword evidence="11" id="KW-0436">Ligase</keyword>
<protein>
    <recommendedName>
        <fullName evidence="4">HECT-type E3 ubiquitin transferase</fullName>
        <ecNumber evidence="4">2.3.2.26</ecNumber>
    </recommendedName>
</protein>
<dbReference type="GO" id="GO:0005739">
    <property type="term" value="C:mitochondrion"/>
    <property type="evidence" value="ECO:0007669"/>
    <property type="project" value="UniProtKB-SubCell"/>
</dbReference>
<dbReference type="EMBL" id="QMKO01001575">
    <property type="protein sequence ID" value="RTG88489.1"/>
    <property type="molecule type" value="Genomic_DNA"/>
</dbReference>
<dbReference type="GO" id="GO:0016874">
    <property type="term" value="F:ligase activity"/>
    <property type="evidence" value="ECO:0007669"/>
    <property type="project" value="UniProtKB-KW"/>
</dbReference>
<evidence type="ECO:0000256" key="6">
    <source>
        <dbReference type="ARBA" id="ARBA00022786"/>
    </source>
</evidence>
<dbReference type="PROSITE" id="PS50237">
    <property type="entry name" value="HECT"/>
    <property type="match status" value="1"/>
</dbReference>
<gene>
    <name evidence="11" type="ORF">DC041_0008793</name>
</gene>
<feature type="domain" description="HECT" evidence="10">
    <location>
        <begin position="466"/>
        <end position="833"/>
    </location>
</feature>
<accession>A0A430QLC6</accession>
<feature type="compositionally biased region" description="Low complexity" evidence="9">
    <location>
        <begin position="90"/>
        <end position="110"/>
    </location>
</feature>
<dbReference type="InterPro" id="IPR019605">
    <property type="entry name" value="Misato_II_tubulin-like"/>
</dbReference>
<evidence type="ECO:0000256" key="4">
    <source>
        <dbReference type="ARBA" id="ARBA00012485"/>
    </source>
</evidence>
<evidence type="ECO:0000256" key="2">
    <source>
        <dbReference type="ARBA" id="ARBA00004173"/>
    </source>
</evidence>
<dbReference type="Pfam" id="PF00632">
    <property type="entry name" value="HECT"/>
    <property type="match status" value="1"/>
</dbReference>
<dbReference type="Proteomes" id="UP000290809">
    <property type="component" value="Unassembled WGS sequence"/>
</dbReference>
<dbReference type="InterPro" id="IPR044611">
    <property type="entry name" value="E3A/B/C-like"/>
</dbReference>
<evidence type="ECO:0000256" key="5">
    <source>
        <dbReference type="ARBA" id="ARBA00022679"/>
    </source>
</evidence>
<evidence type="ECO:0000256" key="7">
    <source>
        <dbReference type="ARBA" id="ARBA00023128"/>
    </source>
</evidence>
<dbReference type="InterPro" id="IPR000569">
    <property type="entry name" value="HECT_dom"/>
</dbReference>
<dbReference type="GO" id="GO:0000209">
    <property type="term" value="P:protein polyubiquitination"/>
    <property type="evidence" value="ECO:0007669"/>
    <property type="project" value="InterPro"/>
</dbReference>
<dbReference type="Pfam" id="PF10644">
    <property type="entry name" value="Misat_Tub_SegII"/>
    <property type="match status" value="1"/>
</dbReference>
<name>A0A430QLC6_SCHBO</name>
<dbReference type="SUPFAM" id="SSF56204">
    <property type="entry name" value="Hect, E3 ligase catalytic domain"/>
    <property type="match status" value="1"/>
</dbReference>
<dbReference type="Gene3D" id="3.30.2410.10">
    <property type="entry name" value="Hect, E3 ligase catalytic domain"/>
    <property type="match status" value="1"/>
</dbReference>
<comment type="subcellular location">
    <subcellularLocation>
        <location evidence="2">Mitochondrion</location>
    </subcellularLocation>
</comment>